<dbReference type="GeneID" id="64637109"/>
<evidence type="ECO:0000313" key="2">
    <source>
        <dbReference type="EMBL" id="KAG1813546.1"/>
    </source>
</evidence>
<dbReference type="EMBL" id="JABBWG010000023">
    <property type="protein sequence ID" value="KAG1813546.1"/>
    <property type="molecule type" value="Genomic_DNA"/>
</dbReference>
<protein>
    <submittedName>
        <fullName evidence="2">Uncharacterized protein</fullName>
    </submittedName>
</protein>
<accession>A0A9P7E7J5</accession>
<gene>
    <name evidence="2" type="ORF">BJ212DRAFT_396885</name>
</gene>
<sequence length="127" mass="13650">MFSKNSKAGRASQPKSIPHAKQPSAEDKQSQDDNVVQLLGATISAINATKDLVPIDLVKGILGMIVNILTVAQAVIKNKSDFQAIADKCETIRDILEQATKGATKDDLKGYLGHCINSAQQVSRPHQ</sequence>
<dbReference type="OrthoDB" id="1534087at2759"/>
<organism evidence="2 3">
    <name type="scientific">Suillus subaureus</name>
    <dbReference type="NCBI Taxonomy" id="48587"/>
    <lineage>
        <taxon>Eukaryota</taxon>
        <taxon>Fungi</taxon>
        <taxon>Dikarya</taxon>
        <taxon>Basidiomycota</taxon>
        <taxon>Agaricomycotina</taxon>
        <taxon>Agaricomycetes</taxon>
        <taxon>Agaricomycetidae</taxon>
        <taxon>Boletales</taxon>
        <taxon>Suillineae</taxon>
        <taxon>Suillaceae</taxon>
        <taxon>Suillus</taxon>
    </lineage>
</organism>
<comment type="caution">
    <text evidence="2">The sequence shown here is derived from an EMBL/GenBank/DDBJ whole genome shotgun (WGS) entry which is preliminary data.</text>
</comment>
<keyword evidence="3" id="KW-1185">Reference proteome</keyword>
<dbReference type="Proteomes" id="UP000807769">
    <property type="component" value="Unassembled WGS sequence"/>
</dbReference>
<dbReference type="RefSeq" id="XP_041191307.1">
    <property type="nucleotide sequence ID" value="XM_041343093.1"/>
</dbReference>
<name>A0A9P7E7J5_9AGAM</name>
<evidence type="ECO:0000256" key="1">
    <source>
        <dbReference type="SAM" id="MobiDB-lite"/>
    </source>
</evidence>
<evidence type="ECO:0000313" key="3">
    <source>
        <dbReference type="Proteomes" id="UP000807769"/>
    </source>
</evidence>
<dbReference type="AlphaFoldDB" id="A0A9P7E7J5"/>
<proteinExistence type="predicted"/>
<reference evidence="2" key="1">
    <citation type="journal article" date="2020" name="New Phytol.">
        <title>Comparative genomics reveals dynamic genome evolution in host specialist ectomycorrhizal fungi.</title>
        <authorList>
            <person name="Lofgren L.A."/>
            <person name="Nguyen N.H."/>
            <person name="Vilgalys R."/>
            <person name="Ruytinx J."/>
            <person name="Liao H.L."/>
            <person name="Branco S."/>
            <person name="Kuo A."/>
            <person name="LaButti K."/>
            <person name="Lipzen A."/>
            <person name="Andreopoulos W."/>
            <person name="Pangilinan J."/>
            <person name="Riley R."/>
            <person name="Hundley H."/>
            <person name="Na H."/>
            <person name="Barry K."/>
            <person name="Grigoriev I.V."/>
            <person name="Stajich J.E."/>
            <person name="Kennedy P.G."/>
        </authorList>
    </citation>
    <scope>NUCLEOTIDE SEQUENCE</scope>
    <source>
        <strain evidence="2">MN1</strain>
    </source>
</reference>
<feature type="region of interest" description="Disordered" evidence="1">
    <location>
        <begin position="1"/>
        <end position="33"/>
    </location>
</feature>